<dbReference type="InterPro" id="IPR001650">
    <property type="entry name" value="Helicase_C-like"/>
</dbReference>
<dbReference type="GO" id="GO:0016787">
    <property type="term" value="F:hydrolase activity"/>
    <property type="evidence" value="ECO:0007669"/>
    <property type="project" value="UniProtKB-KW"/>
</dbReference>
<evidence type="ECO:0000259" key="10">
    <source>
        <dbReference type="PROSITE" id="PS51194"/>
    </source>
</evidence>
<dbReference type="PROSITE" id="PS51192">
    <property type="entry name" value="HELICASE_ATP_BIND_1"/>
    <property type="match status" value="1"/>
</dbReference>
<dbReference type="PANTHER" id="PTHR24031">
    <property type="entry name" value="RNA HELICASE"/>
    <property type="match status" value="1"/>
</dbReference>
<evidence type="ECO:0000256" key="6">
    <source>
        <dbReference type="PROSITE-ProRule" id="PRU00552"/>
    </source>
</evidence>
<comment type="domain">
    <text evidence="7">The Q motif is unique to and characteristic of the DEAD box family of RNA helicases and controls ATP binding and hydrolysis.</text>
</comment>
<dbReference type="CDD" id="cd17941">
    <property type="entry name" value="DEADc_DDX10"/>
    <property type="match status" value="1"/>
</dbReference>
<evidence type="ECO:0000313" key="13">
    <source>
        <dbReference type="Proteomes" id="UP000008021"/>
    </source>
</evidence>
<dbReference type="SMART" id="SM00490">
    <property type="entry name" value="HELICc"/>
    <property type="match status" value="1"/>
</dbReference>
<feature type="domain" description="Helicase ATP-binding" evidence="9">
    <location>
        <begin position="100"/>
        <end position="275"/>
    </location>
</feature>
<keyword evidence="4 7" id="KW-0067">ATP-binding</keyword>
<evidence type="ECO:0000259" key="11">
    <source>
        <dbReference type="PROSITE" id="PS51195"/>
    </source>
</evidence>
<dbReference type="Gramene" id="OMERI07G13150.1">
    <property type="protein sequence ID" value="OMERI07G13150.1"/>
    <property type="gene ID" value="OMERI07G13150"/>
</dbReference>
<feature type="region of interest" description="Disordered" evidence="8">
    <location>
        <begin position="590"/>
        <end position="611"/>
    </location>
</feature>
<evidence type="ECO:0000256" key="2">
    <source>
        <dbReference type="ARBA" id="ARBA00022801"/>
    </source>
</evidence>
<dbReference type="GO" id="GO:0005524">
    <property type="term" value="F:ATP binding"/>
    <property type="evidence" value="ECO:0007669"/>
    <property type="project" value="UniProtKB-UniRule"/>
</dbReference>
<dbReference type="Pfam" id="PF00271">
    <property type="entry name" value="Helicase_C"/>
    <property type="match status" value="1"/>
</dbReference>
<keyword evidence="3 7" id="KW-0347">Helicase</keyword>
<organism evidence="12">
    <name type="scientific">Oryza meridionalis</name>
    <dbReference type="NCBI Taxonomy" id="40149"/>
    <lineage>
        <taxon>Eukaryota</taxon>
        <taxon>Viridiplantae</taxon>
        <taxon>Streptophyta</taxon>
        <taxon>Embryophyta</taxon>
        <taxon>Tracheophyta</taxon>
        <taxon>Spermatophyta</taxon>
        <taxon>Magnoliopsida</taxon>
        <taxon>Liliopsida</taxon>
        <taxon>Poales</taxon>
        <taxon>Poaceae</taxon>
        <taxon>BOP clade</taxon>
        <taxon>Oryzoideae</taxon>
        <taxon>Oryzeae</taxon>
        <taxon>Oryzinae</taxon>
        <taxon>Oryza</taxon>
    </lineage>
</organism>
<dbReference type="Gene3D" id="3.40.50.720">
    <property type="entry name" value="NAD(P)-binding Rossmann-like Domain"/>
    <property type="match status" value="1"/>
</dbReference>
<feature type="region of interest" description="Disordered" evidence="8">
    <location>
        <begin position="709"/>
        <end position="736"/>
    </location>
</feature>
<evidence type="ECO:0000256" key="5">
    <source>
        <dbReference type="ARBA" id="ARBA00022884"/>
    </source>
</evidence>
<dbReference type="GO" id="GO:0003724">
    <property type="term" value="F:RNA helicase activity"/>
    <property type="evidence" value="ECO:0007669"/>
    <property type="project" value="UniProtKB-EC"/>
</dbReference>
<dbReference type="GO" id="GO:0003723">
    <property type="term" value="F:RNA binding"/>
    <property type="evidence" value="ECO:0007669"/>
    <property type="project" value="UniProtKB-UniRule"/>
</dbReference>
<feature type="compositionally biased region" description="Acidic residues" evidence="8">
    <location>
        <begin position="717"/>
        <end position="726"/>
    </location>
</feature>
<dbReference type="InterPro" id="IPR014014">
    <property type="entry name" value="RNA_helicase_DEAD_Q_motif"/>
</dbReference>
<dbReference type="InterPro" id="IPR011545">
    <property type="entry name" value="DEAD/DEAH_box_helicase_dom"/>
</dbReference>
<feature type="region of interest" description="Disordered" evidence="8">
    <location>
        <begin position="29"/>
        <end position="64"/>
    </location>
</feature>
<dbReference type="InterPro" id="IPR025313">
    <property type="entry name" value="SPB4-like_CTE"/>
</dbReference>
<evidence type="ECO:0000256" key="3">
    <source>
        <dbReference type="ARBA" id="ARBA00022806"/>
    </source>
</evidence>
<sequence>MRRPRNRGAGKQTRLREADEIRLLDAWIDAGKPARGTRPPPLSKSSDAAAAAKRGAKGAGEHPEYGACTRFDELPLSKKTKDGLRKAGYTEMSEIQRAALPHALCGRDVLGAAKTGSGKTLAFVIPALEKLYRERWGPEDGVGCIVLSPNKDLAGQIFNVFQKVGKLHGFSAACIVGNRKGLDEEKAVINNMNILVCTPGRLLQHMGETTNFDCSQIQILVIDEADQVLDKNFQEQVDNVVSQLPKVRQTLLFSATQTKSVKDLARVSLKDPEYISVHEEASTATPDTLEQYAMIVPLEQKLNMLWSFIKRHLKSRILVFLSSVKQVKFVYEVFKKLRPGISLRCMHGRMKYEVQQAIVAEFKEGHSVLFSTDIFARGLDIEDVDWVVQVDCPENIALYIHRVGRTARYNKRGKALIFLCPEEEKMLEKLKAAESKIPIHIKKPNTEQLQQISQNIASVLVQYPNLQQLGKRAFVTYLKSVYLQSDKEVFDLSRFSMENFAAYAASLGLPVTPKIRFVSHKKNVPKKYMGDIDVKRMKRSSKPEVIEINPQAKSNLIEDDGDDEILYPKEQQTDVNMDDGLDDVLYPKVSTADTNNEPEKATQLGNKSMKKKKLKINVHRPLGTRVKFDDEGHTIPPLASIAEEVGSGDVIDKDKSYELKNYYVIFVSIPIVSQRYAEMLREMQEHDKEDKLEHKRILREKKLQKKLKLKRKRNEELDAGSEDSGSESDRDQKAASKGKKRVFGNYVSNTRGFFSCNAILDSKMHVNVRGLENVLKAAKRTPTVKKIIYTSSFFAIGPTDGYVADETQRHQENTFCSEYEKSKVLADRIALQAAAEGVPITIVYPGVIYGPGKLTTGNIVSRIVREFLTHGYVKYVVIYYFVFVSILKYLLTGENLSFKQIFDMAANITNMMAPQFHIPLWLIEIYGWISVFVSRITGNLPLISYPTVRVLRHQWAYSCDKAKRELGYSPRNLTEGLSEMLLWLKDEKLIKF</sequence>
<dbReference type="SMART" id="SM01178">
    <property type="entry name" value="DUF4217"/>
    <property type="match status" value="1"/>
</dbReference>
<evidence type="ECO:0000313" key="12">
    <source>
        <dbReference type="EnsemblPlants" id="OMERI07G13150.1"/>
    </source>
</evidence>
<comment type="catalytic activity">
    <reaction evidence="7">
        <text>ATP + H2O = ADP + phosphate + H(+)</text>
        <dbReference type="Rhea" id="RHEA:13065"/>
        <dbReference type="ChEBI" id="CHEBI:15377"/>
        <dbReference type="ChEBI" id="CHEBI:15378"/>
        <dbReference type="ChEBI" id="CHEBI:30616"/>
        <dbReference type="ChEBI" id="CHEBI:43474"/>
        <dbReference type="ChEBI" id="CHEBI:456216"/>
        <dbReference type="EC" id="3.6.4.13"/>
    </reaction>
</comment>
<dbReference type="AlphaFoldDB" id="A0A0E0EC29"/>
<dbReference type="SMART" id="SM00487">
    <property type="entry name" value="DEXDc"/>
    <property type="match status" value="1"/>
</dbReference>
<dbReference type="SUPFAM" id="SSF52540">
    <property type="entry name" value="P-loop containing nucleoside triphosphate hydrolases"/>
    <property type="match status" value="1"/>
</dbReference>
<keyword evidence="13" id="KW-1185">Reference proteome</keyword>
<comment type="function">
    <text evidence="7">RNA helicase.</text>
</comment>
<comment type="similarity">
    <text evidence="7">Belongs to the DEAD box helicase family.</text>
</comment>
<keyword evidence="2 7" id="KW-0378">Hydrolase</keyword>
<dbReference type="InterPro" id="IPR036291">
    <property type="entry name" value="NAD(P)-bd_dom_sf"/>
</dbReference>
<dbReference type="Pfam" id="PF07993">
    <property type="entry name" value="NAD_binding_4"/>
    <property type="match status" value="1"/>
</dbReference>
<feature type="domain" description="Helicase C-terminal" evidence="10">
    <location>
        <begin position="297"/>
        <end position="450"/>
    </location>
</feature>
<dbReference type="PROSITE" id="PS51195">
    <property type="entry name" value="Q_MOTIF"/>
    <property type="match status" value="1"/>
</dbReference>
<name>A0A0E0EC29_9ORYZ</name>
<evidence type="ECO:0000256" key="7">
    <source>
        <dbReference type="RuleBase" id="RU365068"/>
    </source>
</evidence>
<dbReference type="HOGENOM" id="CLU_003041_26_1_1"/>
<dbReference type="Pfam" id="PF00270">
    <property type="entry name" value="DEAD"/>
    <property type="match status" value="1"/>
</dbReference>
<dbReference type="CDD" id="cd18787">
    <property type="entry name" value="SF2_C_DEAD"/>
    <property type="match status" value="1"/>
</dbReference>
<feature type="short sequence motif" description="Q motif" evidence="6">
    <location>
        <begin position="69"/>
        <end position="97"/>
    </location>
</feature>
<feature type="domain" description="DEAD-box RNA helicase Q" evidence="11">
    <location>
        <begin position="69"/>
        <end position="97"/>
    </location>
</feature>
<evidence type="ECO:0000256" key="1">
    <source>
        <dbReference type="ARBA" id="ARBA00022741"/>
    </source>
</evidence>
<dbReference type="STRING" id="40149.A0A0E0EC29"/>
<protein>
    <recommendedName>
        <fullName evidence="7">ATP-dependent RNA helicase</fullName>
        <ecNumber evidence="7">3.6.4.13</ecNumber>
    </recommendedName>
</protein>
<dbReference type="EC" id="3.6.4.13" evidence="7"/>
<evidence type="ECO:0000256" key="4">
    <source>
        <dbReference type="ARBA" id="ARBA00022840"/>
    </source>
</evidence>
<dbReference type="SUPFAM" id="SSF51735">
    <property type="entry name" value="NAD(P)-binding Rossmann-fold domains"/>
    <property type="match status" value="1"/>
</dbReference>
<dbReference type="EnsemblPlants" id="OMERI07G13150.1">
    <property type="protein sequence ID" value="OMERI07G13150.1"/>
    <property type="gene ID" value="OMERI07G13150"/>
</dbReference>
<dbReference type="Pfam" id="PF13959">
    <property type="entry name" value="CTE_SPB4"/>
    <property type="match status" value="1"/>
</dbReference>
<feature type="compositionally biased region" description="Low complexity" evidence="8">
    <location>
        <begin position="43"/>
        <end position="53"/>
    </location>
</feature>
<dbReference type="Proteomes" id="UP000008021">
    <property type="component" value="Chromosome 7"/>
</dbReference>
<keyword evidence="1 7" id="KW-0547">Nucleotide-binding</keyword>
<proteinExistence type="inferred from homology"/>
<accession>A0A0E0EC29</accession>
<reference evidence="12" key="2">
    <citation type="submission" date="2018-05" db="EMBL/GenBank/DDBJ databases">
        <title>OmerRS3 (Oryza meridionalis Reference Sequence Version 3).</title>
        <authorList>
            <person name="Zhang J."/>
            <person name="Kudrna D."/>
            <person name="Lee S."/>
            <person name="Talag J."/>
            <person name="Welchert J."/>
            <person name="Wing R.A."/>
        </authorList>
    </citation>
    <scope>NUCLEOTIDE SEQUENCE [LARGE SCALE GENOMIC DNA]</scope>
    <source>
        <strain evidence="12">cv. OR44</strain>
    </source>
</reference>
<reference evidence="12" key="1">
    <citation type="submission" date="2015-04" db="UniProtKB">
        <authorList>
            <consortium name="EnsemblPlants"/>
        </authorList>
    </citation>
    <scope>IDENTIFICATION</scope>
</reference>
<dbReference type="InterPro" id="IPR027417">
    <property type="entry name" value="P-loop_NTPase"/>
</dbReference>
<keyword evidence="5 7" id="KW-0694">RNA-binding</keyword>
<dbReference type="eggNOG" id="KOG0343">
    <property type="taxonomic scope" value="Eukaryota"/>
</dbReference>
<evidence type="ECO:0000256" key="8">
    <source>
        <dbReference type="SAM" id="MobiDB-lite"/>
    </source>
</evidence>
<dbReference type="Gene3D" id="3.40.50.300">
    <property type="entry name" value="P-loop containing nucleotide triphosphate hydrolases"/>
    <property type="match status" value="2"/>
</dbReference>
<dbReference type="PROSITE" id="PS51194">
    <property type="entry name" value="HELICASE_CTER"/>
    <property type="match status" value="1"/>
</dbReference>
<evidence type="ECO:0000259" key="9">
    <source>
        <dbReference type="PROSITE" id="PS51192"/>
    </source>
</evidence>
<dbReference type="InterPro" id="IPR014001">
    <property type="entry name" value="Helicase_ATP-bd"/>
</dbReference>
<dbReference type="InterPro" id="IPR013120">
    <property type="entry name" value="FAR_NAD-bd"/>
</dbReference>